<evidence type="ECO:0000313" key="3">
    <source>
        <dbReference type="Proteomes" id="UP000034166"/>
    </source>
</evidence>
<reference evidence="2 3" key="1">
    <citation type="submission" date="2015-04" db="EMBL/GenBank/DDBJ databases">
        <title>Taxonomic description and genome sequence of Bacillus campisalis sp. nov., a novel member of the genus Bacillus isolated from solar saltern.</title>
        <authorList>
            <person name="Mathan Kumar R."/>
            <person name="Kaur G."/>
            <person name="Kumar A."/>
            <person name="Singh N.K."/>
            <person name="Kaur N."/>
            <person name="Kumar N."/>
            <person name="Mayilraj S."/>
        </authorList>
    </citation>
    <scope>NUCLEOTIDE SEQUENCE [LARGE SCALE GENOMIC DNA]</scope>
    <source>
        <strain evidence="2 3">SA2-6</strain>
    </source>
</reference>
<dbReference type="AlphaFoldDB" id="A0A0M2T2X3"/>
<evidence type="ECO:0000313" key="2">
    <source>
        <dbReference type="EMBL" id="KKK39165.1"/>
    </source>
</evidence>
<proteinExistence type="predicted"/>
<keyword evidence="3" id="KW-1185">Reference proteome</keyword>
<dbReference type="Proteomes" id="UP000034166">
    <property type="component" value="Unassembled WGS sequence"/>
</dbReference>
<feature type="transmembrane region" description="Helical" evidence="1">
    <location>
        <begin position="32"/>
        <end position="52"/>
    </location>
</feature>
<dbReference type="EMBL" id="LAYY01000004">
    <property type="protein sequence ID" value="KKK39165.1"/>
    <property type="molecule type" value="Genomic_DNA"/>
</dbReference>
<keyword evidence="1" id="KW-1133">Transmembrane helix</keyword>
<accession>A0A0M2T2X3</accession>
<name>A0A0M2T2X3_9BACI</name>
<keyword evidence="1" id="KW-0472">Membrane</keyword>
<feature type="transmembrane region" description="Helical" evidence="1">
    <location>
        <begin position="59"/>
        <end position="77"/>
    </location>
</feature>
<sequence>MKKYSIGSISLMLIGIILFGVNWMTGIFYEPIVLLGLISILVGVVLSFAAIAKQEKGNLKFISIISFFVVLAIITWFEPFQIVRMLTWLKNIS</sequence>
<evidence type="ECO:0008006" key="4">
    <source>
        <dbReference type="Google" id="ProtNLM"/>
    </source>
</evidence>
<dbReference type="RefSeq" id="WP_046522656.1">
    <property type="nucleotide sequence ID" value="NZ_LAYY01000004.1"/>
</dbReference>
<feature type="transmembrane region" description="Helical" evidence="1">
    <location>
        <begin position="7"/>
        <end position="26"/>
    </location>
</feature>
<keyword evidence="1" id="KW-0812">Transmembrane</keyword>
<gene>
    <name evidence="2" type="ORF">WQ57_05180</name>
</gene>
<organism evidence="2 3">
    <name type="scientific">Mesobacillus campisalis</name>
    <dbReference type="NCBI Taxonomy" id="1408103"/>
    <lineage>
        <taxon>Bacteria</taxon>
        <taxon>Bacillati</taxon>
        <taxon>Bacillota</taxon>
        <taxon>Bacilli</taxon>
        <taxon>Bacillales</taxon>
        <taxon>Bacillaceae</taxon>
        <taxon>Mesobacillus</taxon>
    </lineage>
</organism>
<dbReference type="PATRIC" id="fig|1408103.3.peg.1163"/>
<dbReference type="OrthoDB" id="2935658at2"/>
<comment type="caution">
    <text evidence="2">The sequence shown here is derived from an EMBL/GenBank/DDBJ whole genome shotgun (WGS) entry which is preliminary data.</text>
</comment>
<protein>
    <recommendedName>
        <fullName evidence="4">DUF4064 domain-containing protein</fullName>
    </recommendedName>
</protein>
<evidence type="ECO:0000256" key="1">
    <source>
        <dbReference type="SAM" id="Phobius"/>
    </source>
</evidence>